<sequence>MIIEDLPALLTAVIWAWASIMYGDFMKRMHPLTVNFLRMLYASVVLLIPAMVLGLNYGAIWGSLSGLLSLVIGDSLYLFSINYSGVSIAAPASYTYIPLTVLFAVFLGEPLTITKLMASILLIPGVYLLSRGGGSRREIKGLFLGLAAAVAWSAGQTMIKIADIAGLNPISIAFTRVAAAGIVLFMVNRLTGSNIAKAVRETVRSYLPIIAVLDLGLGVALFALSMDLIGLGLTVILTGSMPLIAQVMSSIMGRERFSIVKFLGALIIVVAIILVMLSWP</sequence>
<feature type="transmembrane region" description="Helical" evidence="1">
    <location>
        <begin position="113"/>
        <end position="130"/>
    </location>
</feature>
<dbReference type="KEGG" id="vdi:Vdis_1437"/>
<keyword evidence="1" id="KW-0812">Transmembrane</keyword>
<dbReference type="GO" id="GO:0016020">
    <property type="term" value="C:membrane"/>
    <property type="evidence" value="ECO:0007669"/>
    <property type="project" value="InterPro"/>
</dbReference>
<evidence type="ECO:0000313" key="3">
    <source>
        <dbReference type="EMBL" id="ADN50823.1"/>
    </source>
</evidence>
<dbReference type="HOGENOM" id="CLU_088145_0_0_2"/>
<dbReference type="Proteomes" id="UP000006681">
    <property type="component" value="Chromosome"/>
</dbReference>
<dbReference type="InterPro" id="IPR037185">
    <property type="entry name" value="EmrE-like"/>
</dbReference>
<feature type="transmembrane region" description="Helical" evidence="1">
    <location>
        <begin position="6"/>
        <end position="23"/>
    </location>
</feature>
<dbReference type="InterPro" id="IPR000620">
    <property type="entry name" value="EamA_dom"/>
</dbReference>
<dbReference type="GeneID" id="9752372"/>
<dbReference type="STRING" id="572478.Vdis_1437"/>
<reference evidence="4" key="2">
    <citation type="journal article" date="2010" name="Stand. Genomic Sci.">
        <title>Complete genome sequence of Vulcanisaeta distributa type strain (IC-017T).</title>
        <authorList>
            <person name="Mavromatis K."/>
            <person name="Sikorski J."/>
            <person name="Pabst E."/>
            <person name="Teshima H."/>
            <person name="Lapidus A."/>
            <person name="Lucas S."/>
            <person name="Nolan M."/>
            <person name="Glavina Del Rio T."/>
            <person name="Cheng J."/>
            <person name="Bruce D."/>
            <person name="Goodwin L."/>
            <person name="Pitluck S."/>
            <person name="Liolios K."/>
            <person name="Ivanova N."/>
            <person name="Mikhailova N."/>
            <person name="Pati A."/>
            <person name="Chen A."/>
            <person name="Palaniappan K."/>
            <person name="Land M."/>
            <person name="Hauser L."/>
            <person name="Chang Y."/>
            <person name="Jeffries C."/>
            <person name="Rohde M."/>
            <person name="Spring S."/>
            <person name="Goker M."/>
            <person name="Wirth R."/>
            <person name="Woyke T."/>
            <person name="Bristow J."/>
            <person name="Eisen J."/>
            <person name="Markowitz V."/>
            <person name="Hugenholtz P."/>
            <person name="Klenk H."/>
            <person name="Kyrpides N."/>
        </authorList>
    </citation>
    <scope>NUCLEOTIDE SEQUENCE [LARGE SCALE GENOMIC DNA]</scope>
    <source>
        <strain evidence="4">DSM 14429 / JCM 11212 / NBRC 100878 / IC-017</strain>
    </source>
</reference>
<feature type="domain" description="EamA" evidence="2">
    <location>
        <begin position="6"/>
        <end position="130"/>
    </location>
</feature>
<organism evidence="3 4">
    <name type="scientific">Vulcanisaeta distributa (strain DSM 14429 / JCM 11212 / NBRC 100878 / IC-017)</name>
    <dbReference type="NCBI Taxonomy" id="572478"/>
    <lineage>
        <taxon>Archaea</taxon>
        <taxon>Thermoproteota</taxon>
        <taxon>Thermoprotei</taxon>
        <taxon>Thermoproteales</taxon>
        <taxon>Thermoproteaceae</taxon>
        <taxon>Vulcanisaeta</taxon>
    </lineage>
</organism>
<dbReference type="Pfam" id="PF00892">
    <property type="entry name" value="EamA"/>
    <property type="match status" value="2"/>
</dbReference>
<dbReference type="PANTHER" id="PTHR22911:SF137">
    <property type="entry name" value="SOLUTE CARRIER FAMILY 35 MEMBER G2-RELATED"/>
    <property type="match status" value="1"/>
</dbReference>
<accession>E1QSV6</accession>
<dbReference type="eggNOG" id="arCOG00272">
    <property type="taxonomic scope" value="Archaea"/>
</dbReference>
<feature type="transmembrane region" description="Helical" evidence="1">
    <location>
        <begin position="203"/>
        <end position="222"/>
    </location>
</feature>
<feature type="transmembrane region" description="Helical" evidence="1">
    <location>
        <begin position="142"/>
        <end position="159"/>
    </location>
</feature>
<feature type="transmembrane region" description="Helical" evidence="1">
    <location>
        <begin position="35"/>
        <end position="53"/>
    </location>
</feature>
<dbReference type="RefSeq" id="WP_013336548.1">
    <property type="nucleotide sequence ID" value="NC_014537.1"/>
</dbReference>
<evidence type="ECO:0000259" key="2">
    <source>
        <dbReference type="Pfam" id="PF00892"/>
    </source>
</evidence>
<feature type="domain" description="EamA" evidence="2">
    <location>
        <begin position="140"/>
        <end position="276"/>
    </location>
</feature>
<keyword evidence="1" id="KW-0472">Membrane</keyword>
<proteinExistence type="predicted"/>
<dbReference type="SUPFAM" id="SSF103481">
    <property type="entry name" value="Multidrug resistance efflux transporter EmrE"/>
    <property type="match status" value="2"/>
</dbReference>
<evidence type="ECO:0000256" key="1">
    <source>
        <dbReference type="SAM" id="Phobius"/>
    </source>
</evidence>
<feature type="transmembrane region" description="Helical" evidence="1">
    <location>
        <begin position="171"/>
        <end position="191"/>
    </location>
</feature>
<reference evidence="3 4" key="1">
    <citation type="journal article" date="2010" name="Stand. Genomic Sci.">
        <title>Complete genome sequence of Vulcanisaeta distributa type strain (IC-017).</title>
        <authorList>
            <person name="Mavromatis K."/>
            <person name="Sikorski J."/>
            <person name="Pabst E."/>
            <person name="Teshima H."/>
            <person name="Lapidus A."/>
            <person name="Lucas S."/>
            <person name="Nolan M."/>
            <person name="Glavina Del Rio T."/>
            <person name="Cheng J.F."/>
            <person name="Bruce D."/>
            <person name="Goodwin L."/>
            <person name="Pitluck S."/>
            <person name="Liolios K."/>
            <person name="Ivanova N."/>
            <person name="Mikhailova N."/>
            <person name="Pati A."/>
            <person name="Chen A."/>
            <person name="Palaniappan K."/>
            <person name="Land M."/>
            <person name="Hauser L."/>
            <person name="Chang Y.J."/>
            <person name="Jeffries C.D."/>
            <person name="Rohde M."/>
            <person name="Spring S."/>
            <person name="Goker M."/>
            <person name="Wirth R."/>
            <person name="Woyke T."/>
            <person name="Bristow J."/>
            <person name="Eisen J.A."/>
            <person name="Markowitz V."/>
            <person name="Hugenholtz P."/>
            <person name="Klenk H.P."/>
            <person name="Kyrpides N.C."/>
        </authorList>
    </citation>
    <scope>NUCLEOTIDE SEQUENCE [LARGE SCALE GENOMIC DNA]</scope>
    <source>
        <strain evidence="4">DSM 14429 / JCM 11212 / NBRC 100878 / IC-017</strain>
    </source>
</reference>
<name>E1QSV6_VULDI</name>
<dbReference type="EMBL" id="CP002100">
    <property type="protein sequence ID" value="ADN50823.1"/>
    <property type="molecule type" value="Genomic_DNA"/>
</dbReference>
<gene>
    <name evidence="3" type="ordered locus">Vdis_1437</name>
</gene>
<feature type="transmembrane region" description="Helical" evidence="1">
    <location>
        <begin position="59"/>
        <end position="79"/>
    </location>
</feature>
<evidence type="ECO:0000313" key="4">
    <source>
        <dbReference type="Proteomes" id="UP000006681"/>
    </source>
</evidence>
<dbReference type="AlphaFoldDB" id="E1QSV6"/>
<feature type="transmembrane region" description="Helical" evidence="1">
    <location>
        <begin position="259"/>
        <end position="279"/>
    </location>
</feature>
<protein>
    <recommendedName>
        <fullName evidence="2">EamA domain-containing protein</fullName>
    </recommendedName>
</protein>
<keyword evidence="4" id="KW-1185">Reference proteome</keyword>
<feature type="transmembrane region" description="Helical" evidence="1">
    <location>
        <begin position="86"/>
        <end position="107"/>
    </location>
</feature>
<feature type="transmembrane region" description="Helical" evidence="1">
    <location>
        <begin position="228"/>
        <end position="247"/>
    </location>
</feature>
<dbReference type="OrthoDB" id="28892at2157"/>
<keyword evidence="1" id="KW-1133">Transmembrane helix</keyword>
<dbReference type="PANTHER" id="PTHR22911">
    <property type="entry name" value="ACYL-MALONYL CONDENSING ENZYME-RELATED"/>
    <property type="match status" value="1"/>
</dbReference>